<reference evidence="2" key="1">
    <citation type="submission" date="2014-05" db="EMBL/GenBank/DDBJ databases">
        <title>The transcriptome of the halophilic microalga Tetraselmis sp. GSL018 isolated from the Great Salt Lake, Utah.</title>
        <authorList>
            <person name="Jinkerson R.E."/>
            <person name="D'Adamo S."/>
            <person name="Posewitz M.C."/>
        </authorList>
    </citation>
    <scope>NUCLEOTIDE SEQUENCE</scope>
    <source>
        <strain evidence="2">GSL018</strain>
    </source>
</reference>
<accession>A0A061QQJ5</accession>
<dbReference type="AlphaFoldDB" id="A0A061QQJ5"/>
<feature type="non-terminal residue" evidence="2">
    <location>
        <position position="1"/>
    </location>
</feature>
<protein>
    <submittedName>
        <fullName evidence="2">Uncharacterized protein</fullName>
    </submittedName>
</protein>
<feature type="region of interest" description="Disordered" evidence="1">
    <location>
        <begin position="76"/>
        <end position="97"/>
    </location>
</feature>
<organism evidence="2">
    <name type="scientific">Tetraselmis sp. GSL018</name>
    <dbReference type="NCBI Taxonomy" id="582737"/>
    <lineage>
        <taxon>Eukaryota</taxon>
        <taxon>Viridiplantae</taxon>
        <taxon>Chlorophyta</taxon>
        <taxon>core chlorophytes</taxon>
        <taxon>Chlorodendrophyceae</taxon>
        <taxon>Chlorodendrales</taxon>
        <taxon>Chlorodendraceae</taxon>
        <taxon>Tetraselmis</taxon>
    </lineage>
</organism>
<proteinExistence type="predicted"/>
<feature type="compositionally biased region" description="Basic and acidic residues" evidence="1">
    <location>
        <begin position="77"/>
        <end position="97"/>
    </location>
</feature>
<feature type="non-terminal residue" evidence="2">
    <location>
        <position position="97"/>
    </location>
</feature>
<name>A0A061QQJ5_9CHLO</name>
<evidence type="ECO:0000256" key="1">
    <source>
        <dbReference type="SAM" id="MobiDB-lite"/>
    </source>
</evidence>
<evidence type="ECO:0000313" key="2">
    <source>
        <dbReference type="EMBL" id="JAC60694.1"/>
    </source>
</evidence>
<sequence>PSYITEKEAITTTMNTRESRRLTDFWNLITFGWISPLIREGAQGPLGFHDGERYTGQQDNAETLENNFRSAWNAIAKQEDADTSQRKADGKQSRRTL</sequence>
<dbReference type="EMBL" id="GBEZ01026525">
    <property type="protein sequence ID" value="JAC60694.1"/>
    <property type="molecule type" value="Transcribed_RNA"/>
</dbReference>
<gene>
    <name evidence="2" type="ORF">TSPGSL018_28272</name>
</gene>